<dbReference type="EMBL" id="MU129093">
    <property type="protein sequence ID" value="KAF9506965.1"/>
    <property type="molecule type" value="Genomic_DNA"/>
</dbReference>
<evidence type="ECO:0000313" key="4">
    <source>
        <dbReference type="Proteomes" id="UP000886523"/>
    </source>
</evidence>
<protein>
    <recommendedName>
        <fullName evidence="5">Nitrogen permease regulator 2</fullName>
    </recommendedName>
</protein>
<comment type="similarity">
    <text evidence="1">Belongs to the NPR2 family.</text>
</comment>
<evidence type="ECO:0000256" key="2">
    <source>
        <dbReference type="SAM" id="MobiDB-lite"/>
    </source>
</evidence>
<reference evidence="3" key="1">
    <citation type="journal article" date="2020" name="Nat. Commun.">
        <title>Large-scale genome sequencing of mycorrhizal fungi provides insights into the early evolution of symbiotic traits.</title>
        <authorList>
            <person name="Miyauchi S."/>
            <person name="Kiss E."/>
            <person name="Kuo A."/>
            <person name="Drula E."/>
            <person name="Kohler A."/>
            <person name="Sanchez-Garcia M."/>
            <person name="Morin E."/>
            <person name="Andreopoulos B."/>
            <person name="Barry K.W."/>
            <person name="Bonito G."/>
            <person name="Buee M."/>
            <person name="Carver A."/>
            <person name="Chen C."/>
            <person name="Cichocki N."/>
            <person name="Clum A."/>
            <person name="Culley D."/>
            <person name="Crous P.W."/>
            <person name="Fauchery L."/>
            <person name="Girlanda M."/>
            <person name="Hayes R.D."/>
            <person name="Keri Z."/>
            <person name="LaButti K."/>
            <person name="Lipzen A."/>
            <person name="Lombard V."/>
            <person name="Magnuson J."/>
            <person name="Maillard F."/>
            <person name="Murat C."/>
            <person name="Nolan M."/>
            <person name="Ohm R.A."/>
            <person name="Pangilinan J."/>
            <person name="Pereira M.F."/>
            <person name="Perotto S."/>
            <person name="Peter M."/>
            <person name="Pfister S."/>
            <person name="Riley R."/>
            <person name="Sitrit Y."/>
            <person name="Stielow J.B."/>
            <person name="Szollosi G."/>
            <person name="Zifcakova L."/>
            <person name="Stursova M."/>
            <person name="Spatafora J.W."/>
            <person name="Tedersoo L."/>
            <person name="Vaario L.M."/>
            <person name="Yamada A."/>
            <person name="Yan M."/>
            <person name="Wang P."/>
            <person name="Xu J."/>
            <person name="Bruns T."/>
            <person name="Baldrian P."/>
            <person name="Vilgalys R."/>
            <person name="Dunand C."/>
            <person name="Henrissat B."/>
            <person name="Grigoriev I.V."/>
            <person name="Hibbett D."/>
            <person name="Nagy L.G."/>
            <person name="Martin F.M."/>
        </authorList>
    </citation>
    <scope>NUCLEOTIDE SEQUENCE</scope>
    <source>
        <strain evidence="3">UP504</strain>
    </source>
</reference>
<feature type="compositionally biased region" description="Low complexity" evidence="2">
    <location>
        <begin position="52"/>
        <end position="78"/>
    </location>
</feature>
<dbReference type="Pfam" id="PF06218">
    <property type="entry name" value="NPR2"/>
    <property type="match status" value="2"/>
</dbReference>
<dbReference type="InterPro" id="IPR009348">
    <property type="entry name" value="NPR2-like"/>
</dbReference>
<dbReference type="AlphaFoldDB" id="A0A9P6DQV3"/>
<dbReference type="GO" id="GO:0005096">
    <property type="term" value="F:GTPase activator activity"/>
    <property type="evidence" value="ECO:0007669"/>
    <property type="project" value="TreeGrafter"/>
</dbReference>
<proteinExistence type="inferred from homology"/>
<accession>A0A9P6DQV3</accession>
<dbReference type="Proteomes" id="UP000886523">
    <property type="component" value="Unassembled WGS sequence"/>
</dbReference>
<evidence type="ECO:0000313" key="3">
    <source>
        <dbReference type="EMBL" id="KAF9506965.1"/>
    </source>
</evidence>
<evidence type="ECO:0000256" key="1">
    <source>
        <dbReference type="ARBA" id="ARBA00008433"/>
    </source>
</evidence>
<evidence type="ECO:0008006" key="5">
    <source>
        <dbReference type="Google" id="ProtNLM"/>
    </source>
</evidence>
<feature type="region of interest" description="Disordered" evidence="2">
    <location>
        <begin position="438"/>
        <end position="503"/>
    </location>
</feature>
<dbReference type="GO" id="GO:1904262">
    <property type="term" value="P:negative regulation of TORC1 signaling"/>
    <property type="evidence" value="ECO:0007669"/>
    <property type="project" value="TreeGrafter"/>
</dbReference>
<dbReference type="GO" id="GO:0005774">
    <property type="term" value="C:vacuolar membrane"/>
    <property type="evidence" value="ECO:0007669"/>
    <property type="project" value="TreeGrafter"/>
</dbReference>
<gene>
    <name evidence="3" type="ORF">BS47DRAFT_1489097</name>
</gene>
<dbReference type="GO" id="GO:1990130">
    <property type="term" value="C:GATOR1 complex"/>
    <property type="evidence" value="ECO:0007669"/>
    <property type="project" value="TreeGrafter"/>
</dbReference>
<name>A0A9P6DQV3_9AGAM</name>
<dbReference type="PANTHER" id="PTHR12991:SF10">
    <property type="entry name" value="GATOR COMPLEX PROTEIN NPRL2"/>
    <property type="match status" value="1"/>
</dbReference>
<feature type="region of interest" description="Disordered" evidence="2">
    <location>
        <begin position="41"/>
        <end position="95"/>
    </location>
</feature>
<keyword evidence="4" id="KW-1185">Reference proteome</keyword>
<dbReference type="PANTHER" id="PTHR12991">
    <property type="entry name" value="NITROGEN PERMEASE REGULATOR 2/TUMOR SUPPRESSOR CANDIDATE 4"/>
    <property type="match status" value="1"/>
</dbReference>
<sequence>MALVGDAESFLPRIRCVFYATFDQDQGPKVTCQVPEGSIITPVPNGAISPQSLGPGSDSRGPRRSSLSSISLGGPLASQKNDPATTTPPRPIRGKGNSTIGLFEFESIVEYVIPKDQLCGRLVRCNTPSHRIIGFPVKLTGLRYRNEQHRHEFRYNLCFVFDRMADLSCYEPIVRKCGRVLLACEQESGLLSSPDYLDHIQPILEQLYEDLNSYSETSIPIDNFNSIELQIFPFYPNPPKVQDWQVPVTLLNLEKRKDPSWDLTMAQITPHLNGINHVQRIADLADVDIEVARHCLEHLLFYQCIMMIDIFQYSNMYTLKSNVQWLVEEPSVREECAAYVTRPGHPLLPLTDLMHLYSRLKPGKTIHAWIEENSVAERGIDVHRFITFGVIKGFLRRVHRWPFLLSRDRTVKKGKEVAFGNDTVSTSPSSIVTITKNMEDSEGANANSARSRHTHTPTPRPIPKQMSFPPIPTAPSKAHSTGLGPAIRQSGPGGPGLSRSVSFREPEPADTIVERLPALLDGSRHTDELCTMFRVSWPELEKYLTVMREGEREPASDENLGRDLAGLDRIGRVRIIYH</sequence>
<dbReference type="GO" id="GO:0010508">
    <property type="term" value="P:positive regulation of autophagy"/>
    <property type="evidence" value="ECO:0007669"/>
    <property type="project" value="TreeGrafter"/>
</dbReference>
<dbReference type="OrthoDB" id="338854at2759"/>
<comment type="caution">
    <text evidence="3">The sequence shown here is derived from an EMBL/GenBank/DDBJ whole genome shotgun (WGS) entry which is preliminary data.</text>
</comment>
<organism evidence="3 4">
    <name type="scientific">Hydnum rufescens UP504</name>
    <dbReference type="NCBI Taxonomy" id="1448309"/>
    <lineage>
        <taxon>Eukaryota</taxon>
        <taxon>Fungi</taxon>
        <taxon>Dikarya</taxon>
        <taxon>Basidiomycota</taxon>
        <taxon>Agaricomycotina</taxon>
        <taxon>Agaricomycetes</taxon>
        <taxon>Cantharellales</taxon>
        <taxon>Hydnaceae</taxon>
        <taxon>Hydnum</taxon>
    </lineage>
</organism>